<comment type="caution">
    <text evidence="1">The sequence shown here is derived from an EMBL/GenBank/DDBJ whole genome shotgun (WGS) entry which is preliminary data.</text>
</comment>
<evidence type="ECO:0000313" key="1">
    <source>
        <dbReference type="EMBL" id="KKK64920.1"/>
    </source>
</evidence>
<sequence length="117" mass="12668">MPEVQSLTFKNFTKGEHTNEDLAYSGAVRRVEGVDIHGVGAGTFADCPHRPGIYIPSQEMVAETLGTVSAGNEVSAMVEWIRPFGTKTFGLTNNGNMIVTESVPATDSTQTWYRVST</sequence>
<organism evidence="1">
    <name type="scientific">marine sediment metagenome</name>
    <dbReference type="NCBI Taxonomy" id="412755"/>
    <lineage>
        <taxon>unclassified sequences</taxon>
        <taxon>metagenomes</taxon>
        <taxon>ecological metagenomes</taxon>
    </lineage>
</organism>
<accession>A0A0F8XUK7</accession>
<dbReference type="EMBL" id="LAZR01060802">
    <property type="protein sequence ID" value="KKK64920.1"/>
    <property type="molecule type" value="Genomic_DNA"/>
</dbReference>
<protein>
    <submittedName>
        <fullName evidence="1">Uncharacterized protein</fullName>
    </submittedName>
</protein>
<dbReference type="AlphaFoldDB" id="A0A0F8XUK7"/>
<reference evidence="1" key="1">
    <citation type="journal article" date="2015" name="Nature">
        <title>Complex archaea that bridge the gap between prokaryotes and eukaryotes.</title>
        <authorList>
            <person name="Spang A."/>
            <person name="Saw J.H."/>
            <person name="Jorgensen S.L."/>
            <person name="Zaremba-Niedzwiedzka K."/>
            <person name="Martijn J."/>
            <person name="Lind A.E."/>
            <person name="van Eijk R."/>
            <person name="Schleper C."/>
            <person name="Guy L."/>
            <person name="Ettema T.J."/>
        </authorList>
    </citation>
    <scope>NUCLEOTIDE SEQUENCE</scope>
</reference>
<feature type="non-terminal residue" evidence="1">
    <location>
        <position position="117"/>
    </location>
</feature>
<gene>
    <name evidence="1" type="ORF">LCGC14_2979340</name>
</gene>
<name>A0A0F8XUK7_9ZZZZ</name>
<proteinExistence type="predicted"/>